<dbReference type="PANTHER" id="PTHR31954">
    <property type="entry name" value="CILIA- AND FLAGELLA-ASSOCIATED PROTEIN 157"/>
    <property type="match status" value="1"/>
</dbReference>
<gene>
    <name evidence="8" type="ORF">JYZ213_LOCUS1331</name>
    <name evidence="9" type="ORF">OXD698_LOCUS18071</name>
</gene>
<dbReference type="AlphaFoldDB" id="A0A813N4F6"/>
<keyword evidence="4 7" id="KW-0175">Coiled coil</keyword>
<keyword evidence="5" id="KW-0969">Cilium</keyword>
<feature type="coiled-coil region" evidence="7">
    <location>
        <begin position="45"/>
        <end position="121"/>
    </location>
</feature>
<dbReference type="EMBL" id="CAJNOG010000006">
    <property type="protein sequence ID" value="CAF0732836.1"/>
    <property type="molecule type" value="Genomic_DNA"/>
</dbReference>
<evidence type="ECO:0000256" key="2">
    <source>
        <dbReference type="ARBA" id="ARBA00010841"/>
    </source>
</evidence>
<name>A0A813N4F6_9BILA</name>
<dbReference type="InterPro" id="IPR038844">
    <property type="entry name" value="CFAP157"/>
</dbReference>
<evidence type="ECO:0000256" key="3">
    <source>
        <dbReference type="ARBA" id="ARBA00014087"/>
    </source>
</evidence>
<evidence type="ECO:0000313" key="10">
    <source>
        <dbReference type="Proteomes" id="UP000663845"/>
    </source>
</evidence>
<keyword evidence="6" id="KW-0966">Cell projection</keyword>
<dbReference type="GO" id="GO:0008017">
    <property type="term" value="F:microtubule binding"/>
    <property type="evidence" value="ECO:0007669"/>
    <property type="project" value="TreeGrafter"/>
</dbReference>
<evidence type="ECO:0000256" key="6">
    <source>
        <dbReference type="ARBA" id="ARBA00023273"/>
    </source>
</evidence>
<dbReference type="EMBL" id="CAJOAZ010001315">
    <property type="protein sequence ID" value="CAF3797838.1"/>
    <property type="molecule type" value="Genomic_DNA"/>
</dbReference>
<reference evidence="8" key="1">
    <citation type="submission" date="2021-02" db="EMBL/GenBank/DDBJ databases">
        <authorList>
            <person name="Nowell W R."/>
        </authorList>
    </citation>
    <scope>NUCLEOTIDE SEQUENCE</scope>
</reference>
<evidence type="ECO:0000256" key="5">
    <source>
        <dbReference type="ARBA" id="ARBA00023069"/>
    </source>
</evidence>
<evidence type="ECO:0000256" key="4">
    <source>
        <dbReference type="ARBA" id="ARBA00023054"/>
    </source>
</evidence>
<dbReference type="Proteomes" id="UP000663845">
    <property type="component" value="Unassembled WGS sequence"/>
</dbReference>
<evidence type="ECO:0000256" key="1">
    <source>
        <dbReference type="ARBA" id="ARBA00004138"/>
    </source>
</evidence>
<comment type="caution">
    <text evidence="8">The sequence shown here is derived from an EMBL/GenBank/DDBJ whole genome shotgun (WGS) entry which is preliminary data.</text>
</comment>
<proteinExistence type="inferred from homology"/>
<comment type="similarity">
    <text evidence="2">Belongs to the CFAP157 family.</text>
</comment>
<evidence type="ECO:0000256" key="7">
    <source>
        <dbReference type="SAM" id="Coils"/>
    </source>
</evidence>
<sequence length="241" mass="28938">MCRSYGDQFEILLKDKHDISSYLKQQLELRNEQVFDLNHRLIDLQQMKENEKDLFEKTLQNLKENSQIEIEKLENENMLLKTRLVALEEFKYQRQTMETTIDELKDLIKKKENAYKTALEQMEIALILFKNRLKNEAIQYLNDLAIEFRQSTKNQISNTIKRTIHENFYLNNQMDYLTNQLEKSIEINKKYTEDNQQLTRTVAILEDVEIQSAKKYITTENVIRMLSTKLKECKEEKELIN</sequence>
<comment type="subcellular location">
    <subcellularLocation>
        <location evidence="1">Cell projection</location>
        <location evidence="1">Cilium</location>
    </subcellularLocation>
</comment>
<dbReference type="Proteomes" id="UP000663844">
    <property type="component" value="Unassembled WGS sequence"/>
</dbReference>
<organism evidence="8 10">
    <name type="scientific">Adineta steineri</name>
    <dbReference type="NCBI Taxonomy" id="433720"/>
    <lineage>
        <taxon>Eukaryota</taxon>
        <taxon>Metazoa</taxon>
        <taxon>Spiralia</taxon>
        <taxon>Gnathifera</taxon>
        <taxon>Rotifera</taxon>
        <taxon>Eurotatoria</taxon>
        <taxon>Bdelloidea</taxon>
        <taxon>Adinetida</taxon>
        <taxon>Adinetidae</taxon>
        <taxon>Adineta</taxon>
    </lineage>
</organism>
<accession>A0A813N4F6</accession>
<dbReference type="PANTHER" id="PTHR31954:SF1">
    <property type="entry name" value="CILIA- AND FLAGELLA-ASSOCIATED PROTEIN 157"/>
    <property type="match status" value="1"/>
</dbReference>
<evidence type="ECO:0000313" key="8">
    <source>
        <dbReference type="EMBL" id="CAF0732836.1"/>
    </source>
</evidence>
<dbReference type="GO" id="GO:0036064">
    <property type="term" value="C:ciliary basal body"/>
    <property type="evidence" value="ECO:0007669"/>
    <property type="project" value="TreeGrafter"/>
</dbReference>
<protein>
    <recommendedName>
        <fullName evidence="3">Cilia- and flagella-associated protein 157</fullName>
    </recommendedName>
</protein>
<evidence type="ECO:0000313" key="9">
    <source>
        <dbReference type="EMBL" id="CAF3797838.1"/>
    </source>
</evidence>